<feature type="domain" description="Fe/B12 periplasmic-binding" evidence="7">
    <location>
        <begin position="104"/>
        <end position="374"/>
    </location>
</feature>
<organism evidence="8 9">
    <name type="scientific">Ilumatobacter fluminis</name>
    <dbReference type="NCBI Taxonomy" id="467091"/>
    <lineage>
        <taxon>Bacteria</taxon>
        <taxon>Bacillati</taxon>
        <taxon>Actinomycetota</taxon>
        <taxon>Acidimicrobiia</taxon>
        <taxon>Acidimicrobiales</taxon>
        <taxon>Ilumatobacteraceae</taxon>
        <taxon>Ilumatobacter</taxon>
    </lineage>
</organism>
<dbReference type="PANTHER" id="PTHR30532:SF28">
    <property type="entry name" value="PETROBACTIN-BINDING PROTEIN YCLQ"/>
    <property type="match status" value="1"/>
</dbReference>
<dbReference type="InterPro" id="IPR051313">
    <property type="entry name" value="Bact_iron-sidero_bind"/>
</dbReference>
<comment type="caution">
    <text evidence="8">The sequence shown here is derived from an EMBL/GenBank/DDBJ whole genome shotgun (WGS) entry which is preliminary data.</text>
</comment>
<keyword evidence="4 6" id="KW-0732">Signal</keyword>
<evidence type="ECO:0000256" key="6">
    <source>
        <dbReference type="SAM" id="SignalP"/>
    </source>
</evidence>
<sequence>MTFRRRVVPTLAAGLLLFTAACGGDDDDAGTDAEPVEETETSEAPAEETESSEAPAEETESTEAPAEETESTEAPAEETESAEAGTVVVADYYGEVEVPLDAERIVLTDNRLVRSFDDWGVELVAAPLEIFPDSISYQSNDDVADLGNHGEPNLETFVAADPDLVFTGYRFSTFYEDITELVPDATVVSTDFDLDEADPVGPLVDQLLMAGAALGHEDEAQATVDELYAAIDAAKAAYDPSETVMGLITSGGDIGYVAPVNGRAIGPLFPVLGLTPAIEQDGDSGHTGDDISVEAIAAANPDWIIVLDRDASFADTLDVYTSAEEVLFGSEALANVTAIVEGNVVYLPADFYLTEDVMAYTQVINDFADAVAAD</sequence>
<feature type="signal peptide" evidence="6">
    <location>
        <begin position="1"/>
        <end position="23"/>
    </location>
</feature>
<gene>
    <name evidence="8" type="ORF">BDK89_3064</name>
</gene>
<dbReference type="EMBL" id="SOAU01000001">
    <property type="protein sequence ID" value="TDT17454.1"/>
    <property type="molecule type" value="Genomic_DNA"/>
</dbReference>
<proteinExistence type="inferred from homology"/>
<dbReference type="RefSeq" id="WP_166657601.1">
    <property type="nucleotide sequence ID" value="NZ_SOAU01000001.1"/>
</dbReference>
<dbReference type="Pfam" id="PF01497">
    <property type="entry name" value="Peripla_BP_2"/>
    <property type="match status" value="1"/>
</dbReference>
<dbReference type="Gene3D" id="3.40.50.1980">
    <property type="entry name" value="Nitrogenase molybdenum iron protein domain"/>
    <property type="match status" value="2"/>
</dbReference>
<dbReference type="SUPFAM" id="SSF53807">
    <property type="entry name" value="Helical backbone' metal receptor"/>
    <property type="match status" value="1"/>
</dbReference>
<comment type="similarity">
    <text evidence="2">Belongs to the bacterial solute-binding protein 8 family.</text>
</comment>
<feature type="compositionally biased region" description="Acidic residues" evidence="5">
    <location>
        <begin position="24"/>
        <end position="81"/>
    </location>
</feature>
<accession>A0A4R7I2R4</accession>
<evidence type="ECO:0000256" key="4">
    <source>
        <dbReference type="ARBA" id="ARBA00022729"/>
    </source>
</evidence>
<keyword evidence="3" id="KW-0813">Transport</keyword>
<evidence type="ECO:0000256" key="3">
    <source>
        <dbReference type="ARBA" id="ARBA00022448"/>
    </source>
</evidence>
<evidence type="ECO:0000256" key="2">
    <source>
        <dbReference type="ARBA" id="ARBA00008814"/>
    </source>
</evidence>
<name>A0A4R7I2R4_9ACTN</name>
<feature type="chain" id="PRO_5038786132" evidence="6">
    <location>
        <begin position="24"/>
        <end position="374"/>
    </location>
</feature>
<dbReference type="GO" id="GO:0030288">
    <property type="term" value="C:outer membrane-bounded periplasmic space"/>
    <property type="evidence" value="ECO:0007669"/>
    <property type="project" value="TreeGrafter"/>
</dbReference>
<dbReference type="PROSITE" id="PS51257">
    <property type="entry name" value="PROKAR_LIPOPROTEIN"/>
    <property type="match status" value="1"/>
</dbReference>
<dbReference type="AlphaFoldDB" id="A0A4R7I2R4"/>
<evidence type="ECO:0000256" key="5">
    <source>
        <dbReference type="SAM" id="MobiDB-lite"/>
    </source>
</evidence>
<dbReference type="GO" id="GO:1901678">
    <property type="term" value="P:iron coordination entity transport"/>
    <property type="evidence" value="ECO:0007669"/>
    <property type="project" value="UniProtKB-ARBA"/>
</dbReference>
<dbReference type="Proteomes" id="UP000294558">
    <property type="component" value="Unassembled WGS sequence"/>
</dbReference>
<feature type="region of interest" description="Disordered" evidence="5">
    <location>
        <begin position="24"/>
        <end position="83"/>
    </location>
</feature>
<dbReference type="PROSITE" id="PS50983">
    <property type="entry name" value="FE_B12_PBP"/>
    <property type="match status" value="1"/>
</dbReference>
<dbReference type="InterPro" id="IPR002491">
    <property type="entry name" value="ABC_transptr_periplasmic_BD"/>
</dbReference>
<dbReference type="PANTHER" id="PTHR30532">
    <property type="entry name" value="IRON III DICITRATE-BINDING PERIPLASMIC PROTEIN"/>
    <property type="match status" value="1"/>
</dbReference>
<protein>
    <submittedName>
        <fullName evidence="8">Iron complex transport system substrate-binding protein</fullName>
    </submittedName>
</protein>
<comment type="subcellular location">
    <subcellularLocation>
        <location evidence="1">Cell envelope</location>
    </subcellularLocation>
</comment>
<reference evidence="8 9" key="1">
    <citation type="submission" date="2019-03" db="EMBL/GenBank/DDBJ databases">
        <title>Sequencing the genomes of 1000 actinobacteria strains.</title>
        <authorList>
            <person name="Klenk H.-P."/>
        </authorList>
    </citation>
    <scope>NUCLEOTIDE SEQUENCE [LARGE SCALE GENOMIC DNA]</scope>
    <source>
        <strain evidence="8 9">DSM 18936</strain>
    </source>
</reference>
<evidence type="ECO:0000313" key="9">
    <source>
        <dbReference type="Proteomes" id="UP000294558"/>
    </source>
</evidence>
<evidence type="ECO:0000259" key="7">
    <source>
        <dbReference type="PROSITE" id="PS50983"/>
    </source>
</evidence>
<evidence type="ECO:0000256" key="1">
    <source>
        <dbReference type="ARBA" id="ARBA00004196"/>
    </source>
</evidence>
<keyword evidence="9" id="KW-1185">Reference proteome</keyword>
<evidence type="ECO:0000313" key="8">
    <source>
        <dbReference type="EMBL" id="TDT17454.1"/>
    </source>
</evidence>